<dbReference type="InterPro" id="IPR050055">
    <property type="entry name" value="EF-Tu_GTPase"/>
</dbReference>
<dbReference type="InterPro" id="IPR027417">
    <property type="entry name" value="P-loop_NTPase"/>
</dbReference>
<dbReference type="GO" id="GO:0005829">
    <property type="term" value="C:cytosol"/>
    <property type="evidence" value="ECO:0007669"/>
    <property type="project" value="TreeGrafter"/>
</dbReference>
<dbReference type="PROSITE" id="PS51722">
    <property type="entry name" value="G_TR_2"/>
    <property type="match status" value="1"/>
</dbReference>
<sequence>MAKRMLTVGMAGHIDHGKTTLTKALTNIDTDRLKEEKDRSISIEPGFAPLTLREDMDVSIIDVPGHERFIRQMIAGVAGIDGVILTVAADEGVMPQTKEHLEILTLLGIPGSVIAVTKADKVDEELLELAGEDIRDEVQGTPFAEAEMVFIDSLSGRGLEELKQQLIQMLEKVPDRDPRGAFRLPIDNVFSVHGQGTVVRGTVYEGSVAEGETLQLLPQQTYVKVRQLQIHHEPVKSGSAGQRLALNISGVSKQDVHRGDVLVAAQHYTTTDRLDVVLYGATAAAYAVKQRGYVMLHLGTAEVYGKIIFFDRNTLEPGFDEVICQLELEEKVVTKRGDAFILRRPSPAETFAGGWVIQAQAEKHRFGTDTVSALEKMMEDTPEEQLMEAIRKNVWLSKEEGALYTGRPEEEVEQLIHQGLENGTLVSMGKKKVTSVQEQQKTLAVIKEQLQQFHEAHSLRSGQNRQELIQSHVQRGIPKEFAAQLIQQALDQREIVSHQQFIALAEFSPTAPKGWERRIENLQEQWQKDGLQVKAWNEYMEAAGLPEEVGRELKWSLLERNRAVKMDDTHIWPAEVFKDKALSLKKTFPESFTFQQAKEILPLSRKFMVPYLEALDASGWTKRKDDVREWLEQ</sequence>
<evidence type="ECO:0000256" key="6">
    <source>
        <dbReference type="ARBA" id="ARBA00023134"/>
    </source>
</evidence>
<gene>
    <name evidence="10" type="ORF">ATL39_0945</name>
</gene>
<dbReference type="InterPro" id="IPR004535">
    <property type="entry name" value="Transl_elong_SelB"/>
</dbReference>
<dbReference type="InterPro" id="IPR005225">
    <property type="entry name" value="Small_GTP-bd"/>
</dbReference>
<organism evidence="10 11">
    <name type="scientific">Sinobaca qinghaiensis</name>
    <dbReference type="NCBI Taxonomy" id="342944"/>
    <lineage>
        <taxon>Bacteria</taxon>
        <taxon>Bacillati</taxon>
        <taxon>Bacillota</taxon>
        <taxon>Bacilli</taxon>
        <taxon>Bacillales</taxon>
        <taxon>Sporolactobacillaceae</taxon>
        <taxon>Sinobaca</taxon>
    </lineage>
</organism>
<protein>
    <recommendedName>
        <fullName evidence="2">Selenocysteine-specific elongation factor</fullName>
    </recommendedName>
    <alternativeName>
        <fullName evidence="8">SelB translation factor</fullName>
    </alternativeName>
</protein>
<dbReference type="AlphaFoldDB" id="A0A419V5S5"/>
<keyword evidence="5" id="KW-0648">Protein biosynthesis</keyword>
<evidence type="ECO:0000313" key="10">
    <source>
        <dbReference type="EMBL" id="RKD75247.1"/>
    </source>
</evidence>
<dbReference type="InterPro" id="IPR009001">
    <property type="entry name" value="Transl_elong_EF1A/Init_IF2_C"/>
</dbReference>
<dbReference type="InterPro" id="IPR015190">
    <property type="entry name" value="Elong_fac_SelB-wing-hlx_typ-2"/>
</dbReference>
<evidence type="ECO:0000256" key="4">
    <source>
        <dbReference type="ARBA" id="ARBA00022741"/>
    </source>
</evidence>
<dbReference type="GO" id="GO:0003746">
    <property type="term" value="F:translation elongation factor activity"/>
    <property type="evidence" value="ECO:0007669"/>
    <property type="project" value="UniProtKB-KW"/>
</dbReference>
<dbReference type="Pfam" id="PF09107">
    <property type="entry name" value="WHD_3rd_SelB"/>
    <property type="match status" value="1"/>
</dbReference>
<evidence type="ECO:0000256" key="8">
    <source>
        <dbReference type="ARBA" id="ARBA00031615"/>
    </source>
</evidence>
<keyword evidence="11" id="KW-1185">Reference proteome</keyword>
<dbReference type="SUPFAM" id="SSF52540">
    <property type="entry name" value="P-loop containing nucleoside triphosphate hydrolases"/>
    <property type="match status" value="1"/>
</dbReference>
<dbReference type="NCBIfam" id="TIGR00231">
    <property type="entry name" value="small_GTP"/>
    <property type="match status" value="1"/>
</dbReference>
<dbReference type="GO" id="GO:0003723">
    <property type="term" value="F:RNA binding"/>
    <property type="evidence" value="ECO:0007669"/>
    <property type="project" value="InterPro"/>
</dbReference>
<dbReference type="GO" id="GO:0005525">
    <property type="term" value="F:GTP binding"/>
    <property type="evidence" value="ECO:0007669"/>
    <property type="project" value="UniProtKB-KW"/>
</dbReference>
<evidence type="ECO:0000259" key="9">
    <source>
        <dbReference type="PROSITE" id="PS51722"/>
    </source>
</evidence>
<keyword evidence="6" id="KW-0342">GTP-binding</keyword>
<dbReference type="EMBL" id="RAPK01000007">
    <property type="protein sequence ID" value="RKD75247.1"/>
    <property type="molecule type" value="Genomic_DNA"/>
</dbReference>
<dbReference type="Gene3D" id="1.10.10.2770">
    <property type="match status" value="1"/>
</dbReference>
<reference evidence="10 11" key="1">
    <citation type="submission" date="2018-09" db="EMBL/GenBank/DDBJ databases">
        <title>Genomic Encyclopedia of Archaeal and Bacterial Type Strains, Phase II (KMG-II): from individual species to whole genera.</title>
        <authorList>
            <person name="Goeker M."/>
        </authorList>
    </citation>
    <scope>NUCLEOTIDE SEQUENCE [LARGE SCALE GENOMIC DNA]</scope>
    <source>
        <strain evidence="10 11">DSM 17008</strain>
    </source>
</reference>
<dbReference type="InterPro" id="IPR000795">
    <property type="entry name" value="T_Tr_GTP-bd_dom"/>
</dbReference>
<dbReference type="Pfam" id="PF00009">
    <property type="entry name" value="GTP_EFTU"/>
    <property type="match status" value="1"/>
</dbReference>
<dbReference type="Gene3D" id="2.40.30.10">
    <property type="entry name" value="Translation factors"/>
    <property type="match status" value="1"/>
</dbReference>
<dbReference type="OrthoDB" id="9804504at2"/>
<comment type="caution">
    <text evidence="10">The sequence shown here is derived from an EMBL/GenBank/DDBJ whole genome shotgun (WGS) entry which is preliminary data.</text>
</comment>
<proteinExistence type="predicted"/>
<comment type="subcellular location">
    <subcellularLocation>
        <location evidence="1">Cytoplasm</location>
    </subcellularLocation>
</comment>
<dbReference type="Gene3D" id="1.10.10.10">
    <property type="entry name" value="Winged helix-like DNA-binding domain superfamily/Winged helix DNA-binding domain"/>
    <property type="match status" value="1"/>
</dbReference>
<evidence type="ECO:0000256" key="7">
    <source>
        <dbReference type="ARBA" id="ARBA00025526"/>
    </source>
</evidence>
<dbReference type="Pfam" id="PF03144">
    <property type="entry name" value="GTP_EFTU_D2"/>
    <property type="match status" value="1"/>
</dbReference>
<dbReference type="CDD" id="cd03696">
    <property type="entry name" value="SelB_II"/>
    <property type="match status" value="1"/>
</dbReference>
<dbReference type="Pfam" id="PF09106">
    <property type="entry name" value="WHD_2nd_SelB"/>
    <property type="match status" value="1"/>
</dbReference>
<keyword evidence="3" id="KW-0963">Cytoplasm</keyword>
<keyword evidence="4" id="KW-0547">Nucleotide-binding</keyword>
<dbReference type="PANTHER" id="PTHR43721:SF22">
    <property type="entry name" value="ELONGATION FACTOR TU, MITOCHONDRIAL"/>
    <property type="match status" value="1"/>
</dbReference>
<name>A0A419V5S5_9BACL</name>
<accession>A0A419V5S5</accession>
<dbReference type="PANTHER" id="PTHR43721">
    <property type="entry name" value="ELONGATION FACTOR TU-RELATED"/>
    <property type="match status" value="1"/>
</dbReference>
<dbReference type="NCBIfam" id="TIGR00475">
    <property type="entry name" value="selB"/>
    <property type="match status" value="1"/>
</dbReference>
<dbReference type="CDD" id="cd04171">
    <property type="entry name" value="SelB"/>
    <property type="match status" value="1"/>
</dbReference>
<keyword evidence="10" id="KW-0251">Elongation factor</keyword>
<dbReference type="CDD" id="cd15491">
    <property type="entry name" value="selB_III"/>
    <property type="match status" value="1"/>
</dbReference>
<dbReference type="Gene3D" id="3.40.50.300">
    <property type="entry name" value="P-loop containing nucleotide triphosphate hydrolases"/>
    <property type="match status" value="1"/>
</dbReference>
<dbReference type="GO" id="GO:0001514">
    <property type="term" value="P:selenocysteine incorporation"/>
    <property type="evidence" value="ECO:0007669"/>
    <property type="project" value="InterPro"/>
</dbReference>
<dbReference type="RefSeq" id="WP_120192139.1">
    <property type="nucleotide sequence ID" value="NZ_RAPK01000007.1"/>
</dbReference>
<dbReference type="InterPro" id="IPR009000">
    <property type="entry name" value="Transl_B-barrel_sf"/>
</dbReference>
<dbReference type="SUPFAM" id="SSF46785">
    <property type="entry name" value="Winged helix' DNA-binding domain"/>
    <property type="match status" value="2"/>
</dbReference>
<comment type="function">
    <text evidence="7">Translation factor necessary for the incorporation of selenocysteine into proteins. It probably replaces EF-Tu for the insertion of selenocysteine directed by the UGA codon. SelB binds GTP and GDP.</text>
</comment>
<dbReference type="PRINTS" id="PR00315">
    <property type="entry name" value="ELONGATNFCT"/>
</dbReference>
<evidence type="ECO:0000256" key="3">
    <source>
        <dbReference type="ARBA" id="ARBA00022490"/>
    </source>
</evidence>
<feature type="domain" description="Tr-type G" evidence="9">
    <location>
        <begin position="3"/>
        <end position="175"/>
    </location>
</feature>
<dbReference type="Pfam" id="PF25461">
    <property type="entry name" value="Beta-barrel_SelB"/>
    <property type="match status" value="1"/>
</dbReference>
<evidence type="ECO:0000313" key="11">
    <source>
        <dbReference type="Proteomes" id="UP000285120"/>
    </source>
</evidence>
<evidence type="ECO:0000256" key="5">
    <source>
        <dbReference type="ARBA" id="ARBA00022917"/>
    </source>
</evidence>
<dbReference type="InterPro" id="IPR036390">
    <property type="entry name" value="WH_DNA-bd_sf"/>
</dbReference>
<dbReference type="InterPro" id="IPR057335">
    <property type="entry name" value="Beta-barrel_SelB"/>
</dbReference>
<evidence type="ECO:0000256" key="2">
    <source>
        <dbReference type="ARBA" id="ARBA00015953"/>
    </source>
</evidence>
<dbReference type="SUPFAM" id="SSF50465">
    <property type="entry name" value="EF-Tu/eEF-1alpha/eIF2-gamma C-terminal domain"/>
    <property type="match status" value="1"/>
</dbReference>
<dbReference type="Proteomes" id="UP000285120">
    <property type="component" value="Unassembled WGS sequence"/>
</dbReference>
<dbReference type="InterPro" id="IPR015191">
    <property type="entry name" value="SelB_WHD4"/>
</dbReference>
<dbReference type="SUPFAM" id="SSF50447">
    <property type="entry name" value="Translation proteins"/>
    <property type="match status" value="1"/>
</dbReference>
<evidence type="ECO:0000256" key="1">
    <source>
        <dbReference type="ARBA" id="ARBA00004496"/>
    </source>
</evidence>
<dbReference type="InterPro" id="IPR036388">
    <property type="entry name" value="WH-like_DNA-bd_sf"/>
</dbReference>
<dbReference type="GO" id="GO:0003924">
    <property type="term" value="F:GTPase activity"/>
    <property type="evidence" value="ECO:0007669"/>
    <property type="project" value="InterPro"/>
</dbReference>
<dbReference type="InterPro" id="IPR004161">
    <property type="entry name" value="EFTu-like_2"/>
</dbReference>